<evidence type="ECO:0000313" key="1">
    <source>
        <dbReference type="EMBL" id="MCR1899481.1"/>
    </source>
</evidence>
<accession>A0AAE3HF70</accession>
<dbReference type="Gene3D" id="2.40.128.20">
    <property type="match status" value="1"/>
</dbReference>
<dbReference type="RefSeq" id="WP_257531900.1">
    <property type="nucleotide sequence ID" value="NZ_JANKAS010000010.1"/>
</dbReference>
<dbReference type="InterPro" id="IPR012674">
    <property type="entry name" value="Calycin"/>
</dbReference>
<comment type="caution">
    <text evidence="1">The sequence shown here is derived from an EMBL/GenBank/DDBJ whole genome shotgun (WGS) entry which is preliminary data.</text>
</comment>
<dbReference type="Proteomes" id="UP001205748">
    <property type="component" value="Unassembled WGS sequence"/>
</dbReference>
<evidence type="ECO:0000313" key="2">
    <source>
        <dbReference type="Proteomes" id="UP001205748"/>
    </source>
</evidence>
<dbReference type="SUPFAM" id="SSF50814">
    <property type="entry name" value="Lipocalins"/>
    <property type="match status" value="1"/>
</dbReference>
<dbReference type="EMBL" id="JANKAS010000010">
    <property type="protein sequence ID" value="MCR1899481.1"/>
    <property type="molecule type" value="Genomic_DNA"/>
</dbReference>
<reference evidence="1" key="1">
    <citation type="submission" date="2022-07" db="EMBL/GenBank/DDBJ databases">
        <title>Enhanced cultured diversity of the mouse gut microbiota enables custom-made synthetic communities.</title>
        <authorList>
            <person name="Afrizal A."/>
        </authorList>
    </citation>
    <scope>NUCLEOTIDE SEQUENCE</scope>
    <source>
        <strain evidence="1">DSM 28593</strain>
    </source>
</reference>
<sequence>MKKKVWLSIKGKQQTQDQEAEIIELLTEGELYNKDKSQYILYKESEVSGMEGTTTTVKIEGDQVTIIRLGTTNSHLVFKKGKKKYNRYETPYGDLLMSISTKNVDVEYNEEKDPIAIHLDYNMEIDGAHGSRNTLDIQVKH</sequence>
<dbReference type="Pfam" id="PF09148">
    <property type="entry name" value="DUF1934"/>
    <property type="match status" value="1"/>
</dbReference>
<gene>
    <name evidence="1" type="ORF">NSA47_10840</name>
</gene>
<dbReference type="InterPro" id="IPR015231">
    <property type="entry name" value="DUF1934"/>
</dbReference>
<protein>
    <submittedName>
        <fullName evidence="1">DUF1934 domain-containing protein</fullName>
    </submittedName>
</protein>
<dbReference type="AlphaFoldDB" id="A0AAE3HF70"/>
<proteinExistence type="predicted"/>
<organism evidence="1 2">
    <name type="scientific">Irregularibacter muris</name>
    <dbReference type="NCBI Taxonomy" id="1796619"/>
    <lineage>
        <taxon>Bacteria</taxon>
        <taxon>Bacillati</taxon>
        <taxon>Bacillota</taxon>
        <taxon>Clostridia</taxon>
        <taxon>Eubacteriales</taxon>
        <taxon>Eubacteriaceae</taxon>
        <taxon>Irregularibacter</taxon>
    </lineage>
</organism>
<name>A0AAE3HF70_9FIRM</name>
<keyword evidence="2" id="KW-1185">Reference proteome</keyword>